<evidence type="ECO:0000313" key="3">
    <source>
        <dbReference type="Proteomes" id="UP000183918"/>
    </source>
</evidence>
<protein>
    <recommendedName>
        <fullName evidence="4">Yip1 domain-containing protein</fullName>
    </recommendedName>
</protein>
<dbReference type="AlphaFoldDB" id="A0A1H3I2S7"/>
<proteinExistence type="predicted"/>
<feature type="transmembrane region" description="Helical" evidence="1">
    <location>
        <begin position="360"/>
        <end position="378"/>
    </location>
</feature>
<evidence type="ECO:0008006" key="4">
    <source>
        <dbReference type="Google" id="ProtNLM"/>
    </source>
</evidence>
<keyword evidence="1" id="KW-1133">Transmembrane helix</keyword>
<feature type="transmembrane region" description="Helical" evidence="1">
    <location>
        <begin position="262"/>
        <end position="287"/>
    </location>
</feature>
<dbReference type="RefSeq" id="WP_074716764.1">
    <property type="nucleotide sequence ID" value="NZ_FNPG01000010.1"/>
</dbReference>
<evidence type="ECO:0000313" key="2">
    <source>
        <dbReference type="EMBL" id="SDY21398.1"/>
    </source>
</evidence>
<dbReference type="Proteomes" id="UP000183918">
    <property type="component" value="Unassembled WGS sequence"/>
</dbReference>
<sequence length="405" mass="45210">MANFCTRCGRPLQEGEVCNCQGQATLQNDNANENLAETENVQNATVNNASDVNANNEVNDMASNNAEVNMQNNMQNVGYDYQQNNMQNNMQNVGYDYQQNNMQNNMQNAGYDYQQNNMQNNMQNAGYDYQQNNMQNAGYGYQQNNMQYNMPNQGYYNGNQYGYQKQNVFFKELWGTLKGFFTNTEESNKAYVATGDFKISFVFIVLQAIATATLACVSVGKIYSYLVSMIYSFYMKAFSGFTSSLSSSYSSKYMSSGLDINYALIFFVALIFSAIASFIFAAVALGAHAIMGKKTSYTQELKLVSTRSIALTVGRLLVVLCLFINIQFAVAIYSLTTMWGIIVIITADDCTQCPRGKQKVLIWLAVFAVMFIVEYLTLRIGTNIIGDSLTRSLTGFSTKGSSFGL</sequence>
<keyword evidence="1" id="KW-0812">Transmembrane</keyword>
<feature type="transmembrane region" description="Helical" evidence="1">
    <location>
        <begin position="197"/>
        <end position="215"/>
    </location>
</feature>
<dbReference type="OrthoDB" id="2067240at2"/>
<gene>
    <name evidence="2" type="ORF">SAMN02910414_01040</name>
</gene>
<dbReference type="STRING" id="1122142.SAMN02910414_01040"/>
<keyword evidence="3" id="KW-1185">Reference proteome</keyword>
<feature type="transmembrane region" description="Helical" evidence="1">
    <location>
        <begin position="332"/>
        <end position="348"/>
    </location>
</feature>
<reference evidence="2 3" key="1">
    <citation type="submission" date="2016-10" db="EMBL/GenBank/DDBJ databases">
        <authorList>
            <person name="de Groot N.N."/>
        </authorList>
    </citation>
    <scope>NUCLEOTIDE SEQUENCE [LARGE SCALE GENOMIC DNA]</scope>
    <source>
        <strain evidence="2 3">DSM 14045</strain>
    </source>
</reference>
<name>A0A1H3I2S7_9FIRM</name>
<evidence type="ECO:0000256" key="1">
    <source>
        <dbReference type="SAM" id="Phobius"/>
    </source>
</evidence>
<dbReference type="EMBL" id="FNPG01000010">
    <property type="protein sequence ID" value="SDY21398.1"/>
    <property type="molecule type" value="Genomic_DNA"/>
</dbReference>
<accession>A0A1H3I2S7</accession>
<organism evidence="2 3">
    <name type="scientific">Lachnobacterium bovis DSM 14045</name>
    <dbReference type="NCBI Taxonomy" id="1122142"/>
    <lineage>
        <taxon>Bacteria</taxon>
        <taxon>Bacillati</taxon>
        <taxon>Bacillota</taxon>
        <taxon>Clostridia</taxon>
        <taxon>Lachnospirales</taxon>
        <taxon>Lachnospiraceae</taxon>
        <taxon>Lachnobacterium</taxon>
    </lineage>
</organism>
<keyword evidence="1" id="KW-0472">Membrane</keyword>